<accession>A0A182SRN6</accession>
<evidence type="ECO:0000256" key="1">
    <source>
        <dbReference type="SAM" id="MobiDB-lite"/>
    </source>
</evidence>
<evidence type="ECO:0000313" key="2">
    <source>
        <dbReference type="EnsemblMetazoa" id="AMAM012057-PA"/>
    </source>
</evidence>
<organism evidence="2 3">
    <name type="scientific">Anopheles maculatus</name>
    <dbReference type="NCBI Taxonomy" id="74869"/>
    <lineage>
        <taxon>Eukaryota</taxon>
        <taxon>Metazoa</taxon>
        <taxon>Ecdysozoa</taxon>
        <taxon>Arthropoda</taxon>
        <taxon>Hexapoda</taxon>
        <taxon>Insecta</taxon>
        <taxon>Pterygota</taxon>
        <taxon>Neoptera</taxon>
        <taxon>Endopterygota</taxon>
        <taxon>Diptera</taxon>
        <taxon>Nematocera</taxon>
        <taxon>Culicoidea</taxon>
        <taxon>Culicidae</taxon>
        <taxon>Anophelinae</taxon>
        <taxon>Anopheles</taxon>
        <taxon>Anopheles maculatus group</taxon>
    </lineage>
</organism>
<dbReference type="EnsemblMetazoa" id="AMAM012057-RA">
    <property type="protein sequence ID" value="AMAM012057-PA"/>
    <property type="gene ID" value="AMAM012057"/>
</dbReference>
<feature type="region of interest" description="Disordered" evidence="1">
    <location>
        <begin position="38"/>
        <end position="83"/>
    </location>
</feature>
<dbReference type="AlphaFoldDB" id="A0A182SRN6"/>
<dbReference type="Proteomes" id="UP000075901">
    <property type="component" value="Unassembled WGS sequence"/>
</dbReference>
<evidence type="ECO:0000313" key="3">
    <source>
        <dbReference type="Proteomes" id="UP000075901"/>
    </source>
</evidence>
<dbReference type="VEuPathDB" id="VectorBase:AMAM012057"/>
<reference evidence="2" key="2">
    <citation type="submission" date="2020-05" db="UniProtKB">
        <authorList>
            <consortium name="EnsemblMetazoa"/>
        </authorList>
    </citation>
    <scope>IDENTIFICATION</scope>
    <source>
        <strain evidence="2">maculatus3</strain>
    </source>
</reference>
<keyword evidence="3" id="KW-1185">Reference proteome</keyword>
<protein>
    <submittedName>
        <fullName evidence="2">Uncharacterized protein</fullName>
    </submittedName>
</protein>
<sequence>MDPFTQNILERAEKRAAALGITNTSKFPLSEFNYEVDKQTTGGVSPKKKSATRKQSAPKPPSATSVSTRTATDGERTTTVDIGGQDNCDVALEINITTSANLQVDLGVKELENDGTVKKQWEHNIVRALEGEKENSADAKSLIRDQSRNQLQRLGTLYSETQDLSSPVHRT</sequence>
<proteinExistence type="predicted"/>
<reference evidence="3" key="1">
    <citation type="submission" date="2013-09" db="EMBL/GenBank/DDBJ databases">
        <title>The Genome Sequence of Anopheles maculatus species B.</title>
        <authorList>
            <consortium name="The Broad Institute Genomics Platform"/>
            <person name="Neafsey D.E."/>
            <person name="Besansky N."/>
            <person name="Howell P."/>
            <person name="Walton C."/>
            <person name="Young S.K."/>
            <person name="Zeng Q."/>
            <person name="Gargeya S."/>
            <person name="Fitzgerald M."/>
            <person name="Haas B."/>
            <person name="Abouelleil A."/>
            <person name="Allen A.W."/>
            <person name="Alvarado L."/>
            <person name="Arachchi H.M."/>
            <person name="Berlin A.M."/>
            <person name="Chapman S.B."/>
            <person name="Gainer-Dewar J."/>
            <person name="Goldberg J."/>
            <person name="Griggs A."/>
            <person name="Gujja S."/>
            <person name="Hansen M."/>
            <person name="Howarth C."/>
            <person name="Imamovic A."/>
            <person name="Ireland A."/>
            <person name="Larimer J."/>
            <person name="McCowan C."/>
            <person name="Murphy C."/>
            <person name="Pearson M."/>
            <person name="Poon T.W."/>
            <person name="Priest M."/>
            <person name="Roberts A."/>
            <person name="Saif S."/>
            <person name="Shea T."/>
            <person name="Sisk P."/>
            <person name="Sykes S."/>
            <person name="Wortman J."/>
            <person name="Nusbaum C."/>
            <person name="Birren B."/>
        </authorList>
    </citation>
    <scope>NUCLEOTIDE SEQUENCE [LARGE SCALE GENOMIC DNA]</scope>
    <source>
        <strain evidence="3">maculatus3</strain>
    </source>
</reference>
<name>A0A182SRN6_9DIPT</name>